<proteinExistence type="predicted"/>
<accession>A0A655ASD1</accession>
<reference evidence="1 2" key="1">
    <citation type="submission" date="2015-03" db="EMBL/GenBank/DDBJ databases">
        <authorList>
            <consortium name="Pathogen Informatics"/>
        </authorList>
    </citation>
    <scope>NUCLEOTIDE SEQUENCE [LARGE SCALE GENOMIC DNA]</scope>
    <source>
        <strain evidence="1 2">Bir 172</strain>
    </source>
</reference>
<evidence type="ECO:0000313" key="2">
    <source>
        <dbReference type="Proteomes" id="UP000048948"/>
    </source>
</evidence>
<gene>
    <name evidence="1" type="ORF">ERS027646_04111</name>
</gene>
<name>A0A655ASD1_MYCTX</name>
<sequence length="119" mass="12460">MTPRLRISHISSAPTPISAATTASGNDDCAHARSNRALKLVGIRSSSAPRVASSARRCSMSRPVESAPAFTATRQELAASISAFTHCAITERIYVSYSLEVVAGNRSMTDLMASSCASA</sequence>
<protein>
    <submittedName>
        <fullName evidence="1">Uncharacterized protein</fullName>
    </submittedName>
</protein>
<dbReference type="AlphaFoldDB" id="A0A655ASD1"/>
<dbReference type="EMBL" id="CNGE01001139">
    <property type="protein sequence ID" value="CKT76610.1"/>
    <property type="molecule type" value="Genomic_DNA"/>
</dbReference>
<organism evidence="1 2">
    <name type="scientific">Mycobacterium tuberculosis</name>
    <dbReference type="NCBI Taxonomy" id="1773"/>
    <lineage>
        <taxon>Bacteria</taxon>
        <taxon>Bacillati</taxon>
        <taxon>Actinomycetota</taxon>
        <taxon>Actinomycetes</taxon>
        <taxon>Mycobacteriales</taxon>
        <taxon>Mycobacteriaceae</taxon>
        <taxon>Mycobacterium</taxon>
        <taxon>Mycobacterium tuberculosis complex</taxon>
    </lineage>
</organism>
<dbReference type="Proteomes" id="UP000048948">
    <property type="component" value="Unassembled WGS sequence"/>
</dbReference>
<evidence type="ECO:0000313" key="1">
    <source>
        <dbReference type="EMBL" id="CKT76610.1"/>
    </source>
</evidence>